<dbReference type="InterPro" id="IPR010181">
    <property type="entry name" value="CGCAxxGCC_motif"/>
</dbReference>
<comment type="caution">
    <text evidence="1">The sequence shown here is derived from an EMBL/GenBank/DDBJ whole genome shotgun (WGS) entry which is preliminary data.</text>
</comment>
<dbReference type="Proteomes" id="UP000526307">
    <property type="component" value="Unassembled WGS sequence"/>
</dbReference>
<reference evidence="1 2" key="1">
    <citation type="submission" date="2020-06" db="EMBL/GenBank/DDBJ databases">
        <title>Mogibacterium timidum strain W9173 genomic sequence.</title>
        <authorList>
            <person name="Wade W.G."/>
            <person name="Johnston C.D."/>
            <person name="Chen T."/>
            <person name="Dewhirst F.E."/>
        </authorList>
    </citation>
    <scope>NUCLEOTIDE SEQUENCE [LARGE SCALE GENOMIC DNA]</scope>
    <source>
        <strain evidence="1 2">W9173</strain>
    </source>
</reference>
<evidence type="ECO:0000313" key="2">
    <source>
        <dbReference type="Proteomes" id="UP000526307"/>
    </source>
</evidence>
<accession>A0A7Y9B0J2</accession>
<gene>
    <name evidence="1" type="ORF">HW270_02295</name>
</gene>
<dbReference type="Pfam" id="PF09719">
    <property type="entry name" value="C_GCAxxG_C_C"/>
    <property type="match status" value="1"/>
</dbReference>
<dbReference type="RefSeq" id="WP_009643712.1">
    <property type="nucleotide sequence ID" value="NZ_CALIBD010000017.1"/>
</dbReference>
<sequence>MSKRGELAIERKHHGHNCAQAIACTYADCVGADEELLYMINQGFGGGLGGMEGHCGCLSGASVILSLKGESKTKTAGEMKRITGEFKERNSSVICKDLKGLKTGKMLRSCDDCVRDVCEFIEEYLDIK</sequence>
<keyword evidence="2" id="KW-1185">Reference proteome</keyword>
<proteinExistence type="predicted"/>
<protein>
    <submittedName>
        <fullName evidence="1">C_GCAxxG_C_C family protein</fullName>
    </submittedName>
</protein>
<organism evidence="1 2">
    <name type="scientific">Mogibacterium timidum</name>
    <dbReference type="NCBI Taxonomy" id="35519"/>
    <lineage>
        <taxon>Bacteria</taxon>
        <taxon>Bacillati</taxon>
        <taxon>Bacillota</taxon>
        <taxon>Clostridia</taxon>
        <taxon>Peptostreptococcales</taxon>
        <taxon>Anaerovoracaceae</taxon>
        <taxon>Mogibacterium</taxon>
    </lineage>
</organism>
<dbReference type="EMBL" id="JABXYR010000001">
    <property type="protein sequence ID" value="NWO22910.1"/>
    <property type="molecule type" value="Genomic_DNA"/>
</dbReference>
<evidence type="ECO:0000313" key="1">
    <source>
        <dbReference type="EMBL" id="NWO22910.1"/>
    </source>
</evidence>
<name>A0A7Y9B0J2_9FIRM</name>
<dbReference type="AlphaFoldDB" id="A0A7Y9B0J2"/>